<accession>A0ABP9FJL2</accession>
<evidence type="ECO:0000313" key="5">
    <source>
        <dbReference type="EMBL" id="GAA4903595.1"/>
    </source>
</evidence>
<sequence>MSMGPSLTKLTGLDKLVEFAQMRAVLVAGATGATGSALVNQLLADDHYDVVHLLSRRTTHWRDHEKVIEHILPLSRIVDLTVRSPIAEIYCCLGTTLKKAGSQAAFRAVDLDAVVALGRWGKNHGVETMHAISSIGADPTSRSFYLRTKGEMEQALSAFGLPGLYLYRPSVLVGERGERRVREGIGARVLTAFDWLPGSDSWSPIPVKQLASLMHTLGRENRPGRHRIGSGQIQRHERSERDITATSNG</sequence>
<comment type="caution">
    <text evidence="5">The sequence shown here is derived from an EMBL/GenBank/DDBJ whole genome shotgun (WGS) entry which is preliminary data.</text>
</comment>
<dbReference type="InterPro" id="IPR036291">
    <property type="entry name" value="NAD(P)-bd_dom_sf"/>
</dbReference>
<evidence type="ECO:0000256" key="1">
    <source>
        <dbReference type="ARBA" id="ARBA00004370"/>
    </source>
</evidence>
<dbReference type="SUPFAM" id="SSF51735">
    <property type="entry name" value="NAD(P)-binding Rossmann-fold domains"/>
    <property type="match status" value="1"/>
</dbReference>
<keyword evidence="2" id="KW-0472">Membrane</keyword>
<proteinExistence type="predicted"/>
<comment type="subcellular location">
    <subcellularLocation>
        <location evidence="1">Membrane</location>
    </subcellularLocation>
</comment>
<gene>
    <name evidence="5" type="ORF">GCM10023333_42330</name>
</gene>
<dbReference type="PANTHER" id="PTHR14097">
    <property type="entry name" value="OXIDOREDUCTASE HTATIP2"/>
    <property type="match status" value="1"/>
</dbReference>
<reference evidence="6" key="1">
    <citation type="journal article" date="2019" name="Int. J. Syst. Evol. Microbiol.">
        <title>The Global Catalogue of Microorganisms (GCM) 10K type strain sequencing project: providing services to taxonomists for standard genome sequencing and annotation.</title>
        <authorList>
            <consortium name="The Broad Institute Genomics Platform"/>
            <consortium name="The Broad Institute Genome Sequencing Center for Infectious Disease"/>
            <person name="Wu L."/>
            <person name="Ma J."/>
        </authorList>
    </citation>
    <scope>NUCLEOTIDE SEQUENCE [LARGE SCALE GENOMIC DNA]</scope>
    <source>
        <strain evidence="6">JCM 18401</strain>
    </source>
</reference>
<evidence type="ECO:0000256" key="3">
    <source>
        <dbReference type="SAM" id="MobiDB-lite"/>
    </source>
</evidence>
<keyword evidence="6" id="KW-1185">Reference proteome</keyword>
<dbReference type="EMBL" id="BAABJZ010000107">
    <property type="protein sequence ID" value="GAA4903595.1"/>
    <property type="molecule type" value="Genomic_DNA"/>
</dbReference>
<dbReference type="InterPro" id="IPR001509">
    <property type="entry name" value="Epimerase_deHydtase"/>
</dbReference>
<dbReference type="Proteomes" id="UP001499988">
    <property type="component" value="Unassembled WGS sequence"/>
</dbReference>
<dbReference type="PANTHER" id="PTHR14097:SF7">
    <property type="entry name" value="OXIDOREDUCTASE HTATIP2"/>
    <property type="match status" value="1"/>
</dbReference>
<dbReference type="Pfam" id="PF01370">
    <property type="entry name" value="Epimerase"/>
    <property type="match status" value="1"/>
</dbReference>
<organism evidence="5 6">
    <name type="scientific">Ferrimonas pelagia</name>
    <dbReference type="NCBI Taxonomy" id="1177826"/>
    <lineage>
        <taxon>Bacteria</taxon>
        <taxon>Pseudomonadati</taxon>
        <taxon>Pseudomonadota</taxon>
        <taxon>Gammaproteobacteria</taxon>
        <taxon>Alteromonadales</taxon>
        <taxon>Ferrimonadaceae</taxon>
        <taxon>Ferrimonas</taxon>
    </lineage>
</organism>
<evidence type="ECO:0000259" key="4">
    <source>
        <dbReference type="Pfam" id="PF01370"/>
    </source>
</evidence>
<dbReference type="Gene3D" id="3.40.50.720">
    <property type="entry name" value="NAD(P)-binding Rossmann-like Domain"/>
    <property type="match status" value="1"/>
</dbReference>
<protein>
    <submittedName>
        <fullName evidence="5">NAD(P)H-binding protein</fullName>
    </submittedName>
</protein>
<evidence type="ECO:0000313" key="6">
    <source>
        <dbReference type="Proteomes" id="UP001499988"/>
    </source>
</evidence>
<evidence type="ECO:0000256" key="2">
    <source>
        <dbReference type="ARBA" id="ARBA00023136"/>
    </source>
</evidence>
<feature type="region of interest" description="Disordered" evidence="3">
    <location>
        <begin position="221"/>
        <end position="249"/>
    </location>
</feature>
<feature type="compositionally biased region" description="Basic and acidic residues" evidence="3">
    <location>
        <begin position="234"/>
        <end position="243"/>
    </location>
</feature>
<feature type="domain" description="NAD-dependent epimerase/dehydratase" evidence="4">
    <location>
        <begin position="25"/>
        <end position="134"/>
    </location>
</feature>
<name>A0ABP9FJL2_9GAMM</name>